<reference evidence="18" key="1">
    <citation type="journal article" date="2014" name="Int. J. Syst. Evol. Microbiol.">
        <title>Complete genome sequence of Corynebacterium casei LMG S-19264T (=DSM 44701T), isolated from a smear-ripened cheese.</title>
        <authorList>
            <consortium name="US DOE Joint Genome Institute (JGI-PGF)"/>
            <person name="Walter F."/>
            <person name="Albersmeier A."/>
            <person name="Kalinowski J."/>
            <person name="Ruckert C."/>
        </authorList>
    </citation>
    <scope>NUCLEOTIDE SEQUENCE</scope>
    <source>
        <strain evidence="18">KCTC 32513</strain>
    </source>
</reference>
<evidence type="ECO:0000259" key="15">
    <source>
        <dbReference type="Pfam" id="PF11940"/>
    </source>
</evidence>
<dbReference type="CDD" id="cd09600">
    <property type="entry name" value="M1_APN"/>
    <property type="match status" value="1"/>
</dbReference>
<dbReference type="EMBL" id="BMZH01000012">
    <property type="protein sequence ID" value="GHB01176.1"/>
    <property type="molecule type" value="Genomic_DNA"/>
</dbReference>
<dbReference type="Gene3D" id="2.60.40.1730">
    <property type="entry name" value="tricorn interacting facor f3 domain"/>
    <property type="match status" value="1"/>
</dbReference>
<dbReference type="NCBIfam" id="TIGR02414">
    <property type="entry name" value="pepN_proteo"/>
    <property type="match status" value="1"/>
</dbReference>
<dbReference type="GO" id="GO:0008237">
    <property type="term" value="F:metallopeptidase activity"/>
    <property type="evidence" value="ECO:0007669"/>
    <property type="project" value="UniProtKB-UniRule"/>
</dbReference>
<dbReference type="AlphaFoldDB" id="A0A8J3CTX1"/>
<feature type="domain" description="Peptidase M1 alanyl aminopeptidase Ig-like fold" evidence="15">
    <location>
        <begin position="446"/>
        <end position="540"/>
    </location>
</feature>
<reference evidence="18" key="2">
    <citation type="submission" date="2020-09" db="EMBL/GenBank/DDBJ databases">
        <authorList>
            <person name="Sun Q."/>
            <person name="Kim S."/>
        </authorList>
    </citation>
    <scope>NUCLEOTIDE SEQUENCE</scope>
    <source>
        <strain evidence="18">KCTC 32513</strain>
    </source>
</reference>
<evidence type="ECO:0000256" key="8">
    <source>
        <dbReference type="ARBA" id="ARBA00022723"/>
    </source>
</evidence>
<gene>
    <name evidence="18" type="ORF">GCM10009069_25000</name>
</gene>
<name>A0A8J3CTX1_9PROT</name>
<comment type="cofactor">
    <cofactor evidence="2">
        <name>Zn(2+)</name>
        <dbReference type="ChEBI" id="CHEBI:29105"/>
    </cofactor>
</comment>
<sequence length="869" mass="97819">MKTDAAPMPTRLSDYVPYNFEIAEARFDFRLDPKSTTVRSLLTMKRIAPGPLELDGEDIKLVSVEIDGRLLKRSEYRLTQTQLIVAETPDEFTLNIETVCDPSANTTLMGLYVSGGRFFTQCEAEGFRRITYFPDRPDVMSVYTILIDADKSTYPTLLSNGNKIDGGEIDGGRHFAVWHDPFRKPCYLFALVAGQFDRLDDSFTTMSGRHIPLEIYVDPGDAPKAAYAMDSLKRSMAWDERAFGREYDLDIFMIVAVRDFNFGAMENKGLNIFNSSLLLADAQTATDMNFERIESVVAHEYFHNWTGNRITCRDWFQLCLKEGFTVFRDQEFSADQRGAAVQRIKDVRALRARQFAEDNGPLAHPVRPTEYVKIDNFYTATIYEKGAELIRMLKAWLGDDMFRKGSDLYFARLDGTAATIEQFLDCHADASGEDMSQFIQWYQQAGTPRLTVRRHQTPTTPVISQTVSFYQETLPTPGQPNKKPMLLPIRWQAIGDDGPLMEPQLTVMTTDETTISYPRFDVPHSLSVLQRFSAPVILNSDATTEDLIRLMGQDPDAFNRWEAGQTLARRLLADFAKALEAGRMPKMDTALRDYTNALAVTLRDPQFDDAFKALVLTPPSAMEVLMVAAPVDPIAVHEAGNWLSRAIADTLRDDLVATYTVKNDDGPFSPDAKAAGRRALKGRCLSLLAARFDPLAASLATNQLDGATNMTDEIGALVTLSRLGGQRVESSMTQFFEKWKDQPLVIDKWYSVQSMRHHADGIQAIIRLAEMPSYERNNPNRVRALVGGFAFGNTKLFHKIDGSGYRFFADQVLDMDTRNPSVAARLLGSFEIWRKLDPTRQALVRAELDRIIAAKPSKNVLEIAQRTRA</sequence>
<dbReference type="EC" id="3.4.11.2" evidence="4 13"/>
<dbReference type="Gene3D" id="1.10.390.10">
    <property type="entry name" value="Neutral Protease Domain 2"/>
    <property type="match status" value="1"/>
</dbReference>
<dbReference type="GO" id="GO:0008270">
    <property type="term" value="F:zinc ion binding"/>
    <property type="evidence" value="ECO:0007669"/>
    <property type="project" value="InterPro"/>
</dbReference>
<evidence type="ECO:0000256" key="2">
    <source>
        <dbReference type="ARBA" id="ARBA00001947"/>
    </source>
</evidence>
<feature type="domain" description="Aminopeptidase N-like N-terminal" evidence="17">
    <location>
        <begin position="86"/>
        <end position="188"/>
    </location>
</feature>
<dbReference type="InterPro" id="IPR042097">
    <property type="entry name" value="Aminopeptidase_N-like_N_sf"/>
</dbReference>
<dbReference type="Pfam" id="PF17900">
    <property type="entry name" value="Peptidase_M1_N"/>
    <property type="match status" value="1"/>
</dbReference>
<dbReference type="PANTHER" id="PTHR46322">
    <property type="entry name" value="PUROMYCIN-SENSITIVE AMINOPEPTIDASE"/>
    <property type="match status" value="1"/>
</dbReference>
<dbReference type="Gene3D" id="2.60.40.1840">
    <property type="match status" value="1"/>
</dbReference>
<evidence type="ECO:0000256" key="3">
    <source>
        <dbReference type="ARBA" id="ARBA00010136"/>
    </source>
</evidence>
<evidence type="ECO:0000256" key="9">
    <source>
        <dbReference type="ARBA" id="ARBA00022801"/>
    </source>
</evidence>
<evidence type="ECO:0000256" key="6">
    <source>
        <dbReference type="ARBA" id="ARBA00022438"/>
    </source>
</evidence>
<keyword evidence="7" id="KW-0645">Protease</keyword>
<evidence type="ECO:0000256" key="4">
    <source>
        <dbReference type="ARBA" id="ARBA00012564"/>
    </source>
</evidence>
<evidence type="ECO:0000256" key="10">
    <source>
        <dbReference type="ARBA" id="ARBA00022833"/>
    </source>
</evidence>
<dbReference type="FunFam" id="2.60.40.1730:FF:000005">
    <property type="entry name" value="Aminopeptidase N"/>
    <property type="match status" value="1"/>
</dbReference>
<keyword evidence="8" id="KW-0479">Metal-binding</keyword>
<organism evidence="18 19">
    <name type="scientific">Algimonas arctica</name>
    <dbReference type="NCBI Taxonomy" id="1479486"/>
    <lineage>
        <taxon>Bacteria</taxon>
        <taxon>Pseudomonadati</taxon>
        <taxon>Pseudomonadota</taxon>
        <taxon>Alphaproteobacteria</taxon>
        <taxon>Maricaulales</taxon>
        <taxon>Robiginitomaculaceae</taxon>
        <taxon>Algimonas</taxon>
    </lineage>
</organism>
<dbReference type="InterPro" id="IPR027268">
    <property type="entry name" value="Peptidase_M4/M1_CTD_sf"/>
</dbReference>
<evidence type="ECO:0000256" key="11">
    <source>
        <dbReference type="ARBA" id="ARBA00023049"/>
    </source>
</evidence>
<dbReference type="GO" id="GO:0016285">
    <property type="term" value="F:alanyl aminopeptidase activity"/>
    <property type="evidence" value="ECO:0007669"/>
    <property type="project" value="UniProtKB-EC"/>
</dbReference>
<evidence type="ECO:0000259" key="16">
    <source>
        <dbReference type="Pfam" id="PF17432"/>
    </source>
</evidence>
<protein>
    <recommendedName>
        <fullName evidence="5 13">Aminopeptidase N</fullName>
        <ecNumber evidence="4 13">3.4.11.2</ecNumber>
    </recommendedName>
</protein>
<proteinExistence type="inferred from homology"/>
<dbReference type="SUPFAM" id="SSF63737">
    <property type="entry name" value="Leukotriene A4 hydrolase N-terminal domain"/>
    <property type="match status" value="1"/>
</dbReference>
<evidence type="ECO:0000313" key="19">
    <source>
        <dbReference type="Proteomes" id="UP000634004"/>
    </source>
</evidence>
<dbReference type="InterPro" id="IPR037144">
    <property type="entry name" value="Peptidase_M1_pepN_C_sf"/>
</dbReference>
<dbReference type="InterPro" id="IPR014782">
    <property type="entry name" value="Peptidase_M1_dom"/>
</dbReference>
<evidence type="ECO:0000256" key="12">
    <source>
        <dbReference type="ARBA" id="ARBA00059739"/>
    </source>
</evidence>
<comment type="function">
    <text evidence="12">Aminopeptidase N is involved in the degradation of intracellular peptides generated by protein breakdown during normal growth as well as in response to nutrient starvation.</text>
</comment>
<comment type="caution">
    <text evidence="18">The sequence shown here is derived from an EMBL/GenBank/DDBJ whole genome shotgun (WGS) entry which is preliminary data.</text>
</comment>
<evidence type="ECO:0000256" key="13">
    <source>
        <dbReference type="NCBIfam" id="TIGR02414"/>
    </source>
</evidence>
<comment type="catalytic activity">
    <reaction evidence="1">
        <text>Release of an N-terminal amino acid, Xaa-|-Yaa- from a peptide, amide or arylamide. Xaa is preferably Ala, but may be most amino acids including Pro (slow action). When a terminal hydrophobic residue is followed by a prolyl residue, the two may be released as an intact Xaa-Pro dipeptide.</text>
        <dbReference type="EC" id="3.4.11.2"/>
    </reaction>
</comment>
<keyword evidence="11" id="KW-0482">Metalloprotease</keyword>
<dbReference type="SUPFAM" id="SSF55486">
    <property type="entry name" value="Metalloproteases ('zincins'), catalytic domain"/>
    <property type="match status" value="1"/>
</dbReference>
<dbReference type="Gene3D" id="1.25.50.10">
    <property type="entry name" value="Peptidase M1, alanyl aminopeptidase, C-terminal domain"/>
    <property type="match status" value="1"/>
</dbReference>
<dbReference type="InterPro" id="IPR001930">
    <property type="entry name" value="Peptidase_M1"/>
</dbReference>
<dbReference type="FunFam" id="3.30.2010.30:FF:000002">
    <property type="entry name" value="Putative aminopeptidase N"/>
    <property type="match status" value="1"/>
</dbReference>
<evidence type="ECO:0000313" key="18">
    <source>
        <dbReference type="EMBL" id="GHB01176.1"/>
    </source>
</evidence>
<dbReference type="Pfam" id="PF17432">
    <property type="entry name" value="DUF3458_C"/>
    <property type="match status" value="1"/>
</dbReference>
<evidence type="ECO:0000259" key="14">
    <source>
        <dbReference type="Pfam" id="PF01433"/>
    </source>
</evidence>
<feature type="domain" description="Peptidase M1 membrane alanine aminopeptidase" evidence="14">
    <location>
        <begin position="227"/>
        <end position="440"/>
    </location>
</feature>
<dbReference type="InterPro" id="IPR035414">
    <property type="entry name" value="Peptidase_M1_pepN_Ig-like"/>
</dbReference>
<keyword evidence="10" id="KW-0862">Zinc</keyword>
<dbReference type="GO" id="GO:0006508">
    <property type="term" value="P:proteolysis"/>
    <property type="evidence" value="ECO:0007669"/>
    <property type="project" value="UniProtKB-UniRule"/>
</dbReference>
<dbReference type="Pfam" id="PF11940">
    <property type="entry name" value="DUF3458"/>
    <property type="match status" value="1"/>
</dbReference>
<evidence type="ECO:0000259" key="17">
    <source>
        <dbReference type="Pfam" id="PF17900"/>
    </source>
</evidence>
<evidence type="ECO:0000256" key="5">
    <source>
        <dbReference type="ARBA" id="ARBA00015611"/>
    </source>
</evidence>
<dbReference type="Pfam" id="PF01433">
    <property type="entry name" value="Peptidase_M1"/>
    <property type="match status" value="1"/>
</dbReference>
<dbReference type="RefSeq" id="WP_189498966.1">
    <property type="nucleotide sequence ID" value="NZ_BMZH01000012.1"/>
</dbReference>
<dbReference type="PRINTS" id="PR00756">
    <property type="entry name" value="ALADIPTASE"/>
</dbReference>
<feature type="domain" description="Peptidase M1 alanyl aminopeptidase C-terminal" evidence="16">
    <location>
        <begin position="545"/>
        <end position="867"/>
    </location>
</feature>
<dbReference type="InterPro" id="IPR038438">
    <property type="entry name" value="PepN_Ig-like_sf"/>
</dbReference>
<dbReference type="PANTHER" id="PTHR46322:SF1">
    <property type="entry name" value="PUROMYCIN-SENSITIVE AMINOPEPTIDASE"/>
    <property type="match status" value="1"/>
</dbReference>
<accession>A0A8J3CTX1</accession>
<keyword evidence="9" id="KW-0378">Hydrolase</keyword>
<evidence type="ECO:0000256" key="7">
    <source>
        <dbReference type="ARBA" id="ARBA00022670"/>
    </source>
</evidence>
<dbReference type="Gene3D" id="3.30.2010.30">
    <property type="match status" value="1"/>
</dbReference>
<keyword evidence="19" id="KW-1185">Reference proteome</keyword>
<dbReference type="InterPro" id="IPR045357">
    <property type="entry name" value="Aminopeptidase_N-like_N"/>
</dbReference>
<dbReference type="Proteomes" id="UP000634004">
    <property type="component" value="Unassembled WGS sequence"/>
</dbReference>
<keyword evidence="6 18" id="KW-0031">Aminopeptidase</keyword>
<dbReference type="InterPro" id="IPR012779">
    <property type="entry name" value="Peptidase_M1_pepN"/>
</dbReference>
<dbReference type="InterPro" id="IPR024601">
    <property type="entry name" value="Peptidase_M1_pepN_C"/>
</dbReference>
<evidence type="ECO:0000256" key="1">
    <source>
        <dbReference type="ARBA" id="ARBA00000098"/>
    </source>
</evidence>
<comment type="similarity">
    <text evidence="3">Belongs to the peptidase M1 family.</text>
</comment>